<evidence type="ECO:0000313" key="2">
    <source>
        <dbReference type="Proteomes" id="UP001283361"/>
    </source>
</evidence>
<sequence length="143" mass="16465">MMESFQRTSVDKIILVPRCDGSLTGRREDLGRLLQRRAGTYEQMNVSGAMCQGLVVCVRVYMCETVGLDRGREDEQILKRGNCFSRDEYDDEFSRDSASFCLSNCTRQGYDNWEHENPSQPCLLAHTCPWFHFHKTRGSGRVL</sequence>
<proteinExistence type="predicted"/>
<comment type="caution">
    <text evidence="1">The sequence shown here is derived from an EMBL/GenBank/DDBJ whole genome shotgun (WGS) entry which is preliminary data.</text>
</comment>
<accession>A0AAE0ZPZ1</accession>
<organism evidence="1 2">
    <name type="scientific">Elysia crispata</name>
    <name type="common">lettuce slug</name>
    <dbReference type="NCBI Taxonomy" id="231223"/>
    <lineage>
        <taxon>Eukaryota</taxon>
        <taxon>Metazoa</taxon>
        <taxon>Spiralia</taxon>
        <taxon>Lophotrochozoa</taxon>
        <taxon>Mollusca</taxon>
        <taxon>Gastropoda</taxon>
        <taxon>Heterobranchia</taxon>
        <taxon>Euthyneura</taxon>
        <taxon>Panpulmonata</taxon>
        <taxon>Sacoglossa</taxon>
        <taxon>Placobranchoidea</taxon>
        <taxon>Plakobranchidae</taxon>
        <taxon>Elysia</taxon>
    </lineage>
</organism>
<protein>
    <submittedName>
        <fullName evidence="1">Uncharacterized protein</fullName>
    </submittedName>
</protein>
<dbReference type="EMBL" id="JAWDGP010003536">
    <property type="protein sequence ID" value="KAK3773450.1"/>
    <property type="molecule type" value="Genomic_DNA"/>
</dbReference>
<dbReference type="AlphaFoldDB" id="A0AAE0ZPZ1"/>
<gene>
    <name evidence="1" type="ORF">RRG08_007939</name>
</gene>
<name>A0AAE0ZPZ1_9GAST</name>
<keyword evidence="2" id="KW-1185">Reference proteome</keyword>
<dbReference type="Proteomes" id="UP001283361">
    <property type="component" value="Unassembled WGS sequence"/>
</dbReference>
<reference evidence="1" key="1">
    <citation type="journal article" date="2023" name="G3 (Bethesda)">
        <title>A reference genome for the long-term kleptoplast-retaining sea slug Elysia crispata morphotype clarki.</title>
        <authorList>
            <person name="Eastman K.E."/>
            <person name="Pendleton A.L."/>
            <person name="Shaikh M.A."/>
            <person name="Suttiyut T."/>
            <person name="Ogas R."/>
            <person name="Tomko P."/>
            <person name="Gavelis G."/>
            <person name="Widhalm J.R."/>
            <person name="Wisecaver J.H."/>
        </authorList>
    </citation>
    <scope>NUCLEOTIDE SEQUENCE</scope>
    <source>
        <strain evidence="1">ECLA1</strain>
    </source>
</reference>
<evidence type="ECO:0000313" key="1">
    <source>
        <dbReference type="EMBL" id="KAK3773450.1"/>
    </source>
</evidence>